<protein>
    <submittedName>
        <fullName evidence="1">Uncharacterized protein</fullName>
    </submittedName>
</protein>
<accession>A0A812B4A7</accession>
<proteinExistence type="predicted"/>
<dbReference type="Proteomes" id="UP000597762">
    <property type="component" value="Unassembled WGS sequence"/>
</dbReference>
<keyword evidence="2" id="KW-1185">Reference proteome</keyword>
<name>A0A812B4A7_ACAPH</name>
<evidence type="ECO:0000313" key="2">
    <source>
        <dbReference type="Proteomes" id="UP000597762"/>
    </source>
</evidence>
<dbReference type="AlphaFoldDB" id="A0A812B4A7"/>
<organism evidence="1 2">
    <name type="scientific">Acanthosepion pharaonis</name>
    <name type="common">Pharaoh cuttlefish</name>
    <name type="synonym">Sepia pharaonis</name>
    <dbReference type="NCBI Taxonomy" id="158019"/>
    <lineage>
        <taxon>Eukaryota</taxon>
        <taxon>Metazoa</taxon>
        <taxon>Spiralia</taxon>
        <taxon>Lophotrochozoa</taxon>
        <taxon>Mollusca</taxon>
        <taxon>Cephalopoda</taxon>
        <taxon>Coleoidea</taxon>
        <taxon>Decapodiformes</taxon>
        <taxon>Sepiida</taxon>
        <taxon>Sepiina</taxon>
        <taxon>Sepiidae</taxon>
        <taxon>Acanthosepion</taxon>
    </lineage>
</organism>
<evidence type="ECO:0000313" key="1">
    <source>
        <dbReference type="EMBL" id="CAE1173437.1"/>
    </source>
</evidence>
<dbReference type="EMBL" id="CAHIKZ030000422">
    <property type="protein sequence ID" value="CAE1173437.1"/>
    <property type="molecule type" value="Genomic_DNA"/>
</dbReference>
<reference evidence="1" key="1">
    <citation type="submission" date="2021-01" db="EMBL/GenBank/DDBJ databases">
        <authorList>
            <person name="Li R."/>
            <person name="Bekaert M."/>
        </authorList>
    </citation>
    <scope>NUCLEOTIDE SEQUENCE</scope>
    <source>
        <strain evidence="1">Farmed</strain>
    </source>
</reference>
<gene>
    <name evidence="1" type="ORF">SPHA_12639</name>
</gene>
<sequence>MHSRASLFCPVDNTTHLFNNHQTSKAMTIITIIPTMVGQVIIATKFSLQAEFGVPILPNSDFNRPSISYHIEHRQYHEPPLVHVCKEMERIIRLNHSLIVFSGWLHLEAIPQNIFYTTTSAVHAWGRPQFTSTDDKCTASPRPSLIHHSHSNVISSSSSHSLSPSSSLRLGSIPASLECLAGVRFTSLSLRKLTSDTEAPVSTRVFTFLSPSNTLQVKSGASFSKRYNCAFLLPVCSLPSSRFLDNRVVGVATHFSPLFELGLFRSVWFIFLLRGQVRLRSPAPPQRQRLCSLQLAKKCLNTPHVQHLRSLTYTGATLSLTFSRVVQRRFPDPFPSQ</sequence>
<comment type="caution">
    <text evidence="1">The sequence shown here is derived from an EMBL/GenBank/DDBJ whole genome shotgun (WGS) entry which is preliminary data.</text>
</comment>